<gene>
    <name evidence="4" type="ORF">AMQ84_30940</name>
</gene>
<evidence type="ECO:0000313" key="4">
    <source>
        <dbReference type="EMBL" id="KWX69411.1"/>
    </source>
</evidence>
<dbReference type="AlphaFoldDB" id="A0A132TDP9"/>
<dbReference type="EMBL" id="LIRB01000149">
    <property type="protein sequence ID" value="KWX69411.1"/>
    <property type="molecule type" value="Genomic_DNA"/>
</dbReference>
<dbReference type="PANTHER" id="PTHR43877">
    <property type="entry name" value="AMINOALKYLPHOSPHONATE N-ACETYLTRANSFERASE-RELATED-RELATED"/>
    <property type="match status" value="1"/>
</dbReference>
<dbReference type="PROSITE" id="PS51186">
    <property type="entry name" value="GNAT"/>
    <property type="match status" value="1"/>
</dbReference>
<reference evidence="4 5" key="1">
    <citation type="submission" date="2015-08" db="EMBL/GenBank/DDBJ databases">
        <title>Genomes of Paenibacillus riograndensis.</title>
        <authorList>
            <person name="Sant'Anna F.H."/>
            <person name="Souza R."/>
            <person name="Ambrosini A."/>
            <person name="Bach E."/>
            <person name="Fernandes G."/>
            <person name="Balsanelli E."/>
            <person name="Baura V.A."/>
            <person name="Pedrosa F.O."/>
            <person name="Souza E.M."/>
            <person name="Passaglia L."/>
        </authorList>
    </citation>
    <scope>NUCLEOTIDE SEQUENCE [LARGE SCALE GENOMIC DNA]</scope>
    <source>
        <strain evidence="4 5">CAS34</strain>
    </source>
</reference>
<keyword evidence="1" id="KW-0808">Transferase</keyword>
<dbReference type="SUPFAM" id="SSF55729">
    <property type="entry name" value="Acyl-CoA N-acyltransferases (Nat)"/>
    <property type="match status" value="1"/>
</dbReference>
<evidence type="ECO:0000259" key="3">
    <source>
        <dbReference type="PROSITE" id="PS51186"/>
    </source>
</evidence>
<accession>A0A132TDP9</accession>
<protein>
    <recommendedName>
        <fullName evidence="3">N-acetyltransferase domain-containing protein</fullName>
    </recommendedName>
</protein>
<dbReference type="CDD" id="cd04301">
    <property type="entry name" value="NAT_SF"/>
    <property type="match status" value="1"/>
</dbReference>
<organism evidence="4 5">
    <name type="scientific">Paenibacillus riograndensis</name>
    <dbReference type="NCBI Taxonomy" id="483937"/>
    <lineage>
        <taxon>Bacteria</taxon>
        <taxon>Bacillati</taxon>
        <taxon>Bacillota</taxon>
        <taxon>Bacilli</taxon>
        <taxon>Bacillales</taxon>
        <taxon>Paenibacillaceae</taxon>
        <taxon>Paenibacillus</taxon>
        <taxon>Paenibacillus sonchi group</taxon>
    </lineage>
</organism>
<dbReference type="Proteomes" id="UP000070475">
    <property type="component" value="Unassembled WGS sequence"/>
</dbReference>
<evidence type="ECO:0000256" key="1">
    <source>
        <dbReference type="ARBA" id="ARBA00022679"/>
    </source>
</evidence>
<sequence length="162" mass="18084">MIILESVSDPMSPESVELQAAILNSQPAFNLMVLHKKFITPEEIREENKQNLEEMGEKMLLIVEKGKPIGIITYLPSHPGDKHCWIGLFVLHHGCAGRGIGSIALNALERRLRQENAAQVRLAAQLENLAGAAFWQKNGYSIVKSTQDQRGNEVDVYEKPLL</sequence>
<dbReference type="Pfam" id="PF00583">
    <property type="entry name" value="Acetyltransf_1"/>
    <property type="match status" value="1"/>
</dbReference>
<proteinExistence type="predicted"/>
<comment type="caution">
    <text evidence="4">The sequence shown here is derived from an EMBL/GenBank/DDBJ whole genome shotgun (WGS) entry which is preliminary data.</text>
</comment>
<dbReference type="PATRIC" id="fig|483937.3.peg.131"/>
<dbReference type="InterPro" id="IPR050832">
    <property type="entry name" value="Bact_Acetyltransf"/>
</dbReference>
<keyword evidence="5" id="KW-1185">Reference proteome</keyword>
<dbReference type="RefSeq" id="WP_060863542.1">
    <property type="nucleotide sequence ID" value="NZ_LIRB01000149.1"/>
</dbReference>
<dbReference type="InterPro" id="IPR016181">
    <property type="entry name" value="Acyl_CoA_acyltransferase"/>
</dbReference>
<keyword evidence="2" id="KW-0012">Acyltransferase</keyword>
<dbReference type="Gene3D" id="3.40.630.30">
    <property type="match status" value="1"/>
</dbReference>
<name>A0A132TDP9_9BACL</name>
<dbReference type="GO" id="GO:0016747">
    <property type="term" value="F:acyltransferase activity, transferring groups other than amino-acyl groups"/>
    <property type="evidence" value="ECO:0007669"/>
    <property type="project" value="InterPro"/>
</dbReference>
<evidence type="ECO:0000256" key="2">
    <source>
        <dbReference type="ARBA" id="ARBA00023315"/>
    </source>
</evidence>
<feature type="domain" description="N-acetyltransferase" evidence="3">
    <location>
        <begin position="6"/>
        <end position="162"/>
    </location>
</feature>
<evidence type="ECO:0000313" key="5">
    <source>
        <dbReference type="Proteomes" id="UP000070475"/>
    </source>
</evidence>
<dbReference type="InterPro" id="IPR000182">
    <property type="entry name" value="GNAT_dom"/>
</dbReference>
<dbReference type="PANTHER" id="PTHR43877:SF2">
    <property type="entry name" value="AMINOALKYLPHOSPHONATE N-ACETYLTRANSFERASE-RELATED"/>
    <property type="match status" value="1"/>
</dbReference>
<dbReference type="OrthoDB" id="9782266at2"/>